<dbReference type="PATRIC" id="fig|106634.4.peg.687"/>
<reference evidence="11 12" key="1">
    <citation type="submission" date="2015-04" db="EMBL/GenBank/DDBJ databases">
        <title>Complete Sequence for the Genome of the Thioalkalivibrio versutus D301.</title>
        <authorList>
            <person name="Mu T."/>
            <person name="Zhou J."/>
            <person name="Xu X."/>
        </authorList>
    </citation>
    <scope>NUCLEOTIDE SEQUENCE [LARGE SCALE GENOMIC DNA]</scope>
    <source>
        <strain evidence="11 12">D301</strain>
    </source>
</reference>
<dbReference type="EMBL" id="CP011367">
    <property type="protein sequence ID" value="AKJ94466.1"/>
    <property type="molecule type" value="Genomic_DNA"/>
</dbReference>
<keyword evidence="12" id="KW-1185">Reference proteome</keyword>
<comment type="similarity">
    <text evidence="2 10">Belongs to the LolA family.</text>
</comment>
<proteinExistence type="inferred from homology"/>
<keyword evidence="7 10" id="KW-0574">Periplasm</keyword>
<dbReference type="AlphaFoldDB" id="A0A0G3G6H7"/>
<feature type="chain" id="PRO_5015010263" description="Outer-membrane lipoprotein carrier protein" evidence="10">
    <location>
        <begin position="32"/>
        <end position="223"/>
    </location>
</feature>
<dbReference type="Gene3D" id="2.50.20.10">
    <property type="entry name" value="Lipoprotein localisation LolA/LolB/LppX"/>
    <property type="match status" value="1"/>
</dbReference>
<comment type="subcellular location">
    <subcellularLocation>
        <location evidence="1 10">Periplasm</location>
    </subcellularLocation>
</comment>
<dbReference type="CDD" id="cd16325">
    <property type="entry name" value="LolA"/>
    <property type="match status" value="1"/>
</dbReference>
<dbReference type="GO" id="GO:0042953">
    <property type="term" value="P:lipoprotein transport"/>
    <property type="evidence" value="ECO:0007669"/>
    <property type="project" value="InterPro"/>
</dbReference>
<organism evidence="11 12">
    <name type="scientific">Thioalkalivibrio versutus</name>
    <dbReference type="NCBI Taxonomy" id="106634"/>
    <lineage>
        <taxon>Bacteria</taxon>
        <taxon>Pseudomonadati</taxon>
        <taxon>Pseudomonadota</taxon>
        <taxon>Gammaproteobacteria</taxon>
        <taxon>Chromatiales</taxon>
        <taxon>Ectothiorhodospiraceae</taxon>
        <taxon>Thioalkalivibrio</taxon>
    </lineage>
</organism>
<dbReference type="PANTHER" id="PTHR35869">
    <property type="entry name" value="OUTER-MEMBRANE LIPOPROTEIN CARRIER PROTEIN"/>
    <property type="match status" value="1"/>
</dbReference>
<evidence type="ECO:0000256" key="7">
    <source>
        <dbReference type="ARBA" id="ARBA00022764"/>
    </source>
</evidence>
<protein>
    <recommendedName>
        <fullName evidence="4 10">Outer-membrane lipoprotein carrier protein</fullName>
    </recommendedName>
</protein>
<name>A0A0G3G6H7_9GAMM</name>
<evidence type="ECO:0000256" key="5">
    <source>
        <dbReference type="ARBA" id="ARBA00022448"/>
    </source>
</evidence>
<evidence type="ECO:0000256" key="4">
    <source>
        <dbReference type="ARBA" id="ARBA00014035"/>
    </source>
</evidence>
<dbReference type="Pfam" id="PF03548">
    <property type="entry name" value="LolA"/>
    <property type="match status" value="1"/>
</dbReference>
<dbReference type="InterPro" id="IPR004564">
    <property type="entry name" value="OM_lipoprot_carrier_LolA-like"/>
</dbReference>
<evidence type="ECO:0000256" key="3">
    <source>
        <dbReference type="ARBA" id="ARBA00011245"/>
    </source>
</evidence>
<dbReference type="SUPFAM" id="SSF89392">
    <property type="entry name" value="Prokaryotic lipoproteins and lipoprotein localization factors"/>
    <property type="match status" value="1"/>
</dbReference>
<comment type="subunit">
    <text evidence="3 10">Monomer.</text>
</comment>
<keyword evidence="5 10" id="KW-0813">Transport</keyword>
<keyword evidence="8 10" id="KW-0653">Protein transport</keyword>
<sequence length="223" mass="24676" precursor="true">MNARPLTCPGALWRALSLGLVLALTAVPALAADRGMEDARAALDRFVDGLESFSAEFTQTVRDDTGYVLQESDGRMQLGLPNRLHWEVTEPFPQTIVSDGEDLWMYDPDLSQATVRPLGDAFDATPIAAITQPERLDEHFRMSLRPVPGGDALRLVLVPRNEQADFTSLDLDLTADGDLTRMAFRDIFGQETVILFHETERNGELDPGVFTFDPPAGTDIYRP</sequence>
<dbReference type="InterPro" id="IPR018323">
    <property type="entry name" value="OM_lipoprot_carrier_LolA_Pbac"/>
</dbReference>
<evidence type="ECO:0000256" key="9">
    <source>
        <dbReference type="ARBA" id="ARBA00023186"/>
    </source>
</evidence>
<dbReference type="InterPro" id="IPR029046">
    <property type="entry name" value="LolA/LolB/LppX"/>
</dbReference>
<dbReference type="HAMAP" id="MF_00240">
    <property type="entry name" value="LolA"/>
    <property type="match status" value="1"/>
</dbReference>
<evidence type="ECO:0000313" key="12">
    <source>
        <dbReference type="Proteomes" id="UP000064201"/>
    </source>
</evidence>
<feature type="signal peptide" evidence="10">
    <location>
        <begin position="1"/>
        <end position="31"/>
    </location>
</feature>
<dbReference type="GO" id="GO:0044874">
    <property type="term" value="P:lipoprotein localization to outer membrane"/>
    <property type="evidence" value="ECO:0007669"/>
    <property type="project" value="UniProtKB-UniRule"/>
</dbReference>
<dbReference type="PANTHER" id="PTHR35869:SF1">
    <property type="entry name" value="OUTER-MEMBRANE LIPOPROTEIN CARRIER PROTEIN"/>
    <property type="match status" value="1"/>
</dbReference>
<evidence type="ECO:0000256" key="1">
    <source>
        <dbReference type="ARBA" id="ARBA00004418"/>
    </source>
</evidence>
<keyword evidence="9 10" id="KW-0143">Chaperone</keyword>
<dbReference type="GO" id="GO:0030288">
    <property type="term" value="C:outer membrane-bounded periplasmic space"/>
    <property type="evidence" value="ECO:0007669"/>
    <property type="project" value="TreeGrafter"/>
</dbReference>
<dbReference type="NCBIfam" id="TIGR00547">
    <property type="entry name" value="lolA"/>
    <property type="match status" value="1"/>
</dbReference>
<evidence type="ECO:0000256" key="8">
    <source>
        <dbReference type="ARBA" id="ARBA00022927"/>
    </source>
</evidence>
<gene>
    <name evidence="10" type="primary">lolA</name>
    <name evidence="11" type="ORF">TVD_03370</name>
</gene>
<keyword evidence="6 10" id="KW-0732">Signal</keyword>
<accession>A0A0G3G6H7</accession>
<evidence type="ECO:0000313" key="11">
    <source>
        <dbReference type="EMBL" id="AKJ94466.1"/>
    </source>
</evidence>
<dbReference type="KEGG" id="tvr:TVD_03370"/>
<dbReference type="Proteomes" id="UP000064201">
    <property type="component" value="Chromosome"/>
</dbReference>
<dbReference type="STRING" id="106634.TVD_03370"/>
<comment type="function">
    <text evidence="10">Participates in the translocation of lipoproteins from the inner membrane to the outer membrane. Only forms a complex with a lipoprotein if the residue after the N-terminal Cys is not an aspartate (The Asp acts as a targeting signal to indicate that the lipoprotein should stay in the inner membrane).</text>
</comment>
<dbReference type="OrthoDB" id="9787361at2"/>
<evidence type="ECO:0000256" key="2">
    <source>
        <dbReference type="ARBA" id="ARBA00007615"/>
    </source>
</evidence>
<evidence type="ECO:0000256" key="6">
    <source>
        <dbReference type="ARBA" id="ARBA00022729"/>
    </source>
</evidence>
<evidence type="ECO:0000256" key="10">
    <source>
        <dbReference type="HAMAP-Rule" id="MF_00240"/>
    </source>
</evidence>
<dbReference type="RefSeq" id="WP_018167937.1">
    <property type="nucleotide sequence ID" value="NZ_CP011367.1"/>
</dbReference>